<feature type="domain" description="ABC transporter" evidence="13">
    <location>
        <begin position="7"/>
        <end position="217"/>
    </location>
</feature>
<evidence type="ECO:0000256" key="7">
    <source>
        <dbReference type="ARBA" id="ARBA00023125"/>
    </source>
</evidence>
<dbReference type="EMBL" id="LT960614">
    <property type="protein sequence ID" value="SON56575.1"/>
    <property type="molecule type" value="Genomic_DNA"/>
</dbReference>
<evidence type="ECO:0000256" key="1">
    <source>
        <dbReference type="ARBA" id="ARBA00022490"/>
    </source>
</evidence>
<dbReference type="InterPro" id="IPR051309">
    <property type="entry name" value="ABCF_ATPase"/>
</dbReference>
<name>A0A2C9DAE5_9HYPH</name>
<evidence type="ECO:0000256" key="5">
    <source>
        <dbReference type="ARBA" id="ARBA00022801"/>
    </source>
</evidence>
<evidence type="ECO:0000256" key="12">
    <source>
        <dbReference type="SAM" id="MobiDB-lite"/>
    </source>
</evidence>
<accession>A0A2C9DAE5</accession>
<dbReference type="GO" id="GO:0005524">
    <property type="term" value="F:ATP binding"/>
    <property type="evidence" value="ECO:0007669"/>
    <property type="project" value="UniProtKB-UniRule"/>
</dbReference>
<dbReference type="GO" id="GO:0003677">
    <property type="term" value="F:DNA binding"/>
    <property type="evidence" value="ECO:0007669"/>
    <property type="project" value="UniProtKB-UniRule"/>
</dbReference>
<comment type="function">
    <text evidence="11">Probably plays a role in ribosome assembly or function. May be involved in resolution of branched DNA intermediates that result from template switching in postreplication gaps. Binds DNA and has ATPase activity.</text>
</comment>
<dbReference type="Pfam" id="PF16326">
    <property type="entry name" value="ABC_tran_CTD"/>
    <property type="match status" value="1"/>
</dbReference>
<dbReference type="KEGG" id="hdi:HDIA_3034"/>
<sequence length="612" mass="67102">MAPPPLFFLRDVKLTFGATPLLTSASLAVGAGDRIALVGRNGSGKSTFLKIAAGEIEADGGEIFRQPGVTVRYLPQEPDLSTYETTLAYVEAGLGPGDDAYRASYLLECLGLTGNETPNSLSGGEARRAALARVLAPEPDILLLDEPTNHLDLPAIEWLEGELKSLKSAIVLISHDRRFLQNLSRTTVWLERGVTRTLDRGFAHFEAWRDEVFEEEERDQQKLQKRIEQEEHWMRYGVTARRKRNVRRVDLLASLRAEKKAHRGPAGTVKLTASEADASSKLVIEAKNISKSFGERTIVDGFSIRIARGDRLGIVGANGAGKTTLLRMLTGDLAPDSGFVRLGKTLDMQVLDQRRDSLDPNWTLAEALTDGKGDTVTVAGQNKHVIGYMKDFLFSPEQKGTPLSALSGGERGRVMLARALAKTSNLLVLDEPTNDLDLETLDLLEEMLADYTGTVILVSHDRDFLDRVATSIVMSEGEGRWLEYAGGYSDMLAQRGTGVEARCQEERTRQERTPAANSAASPSPADTPVAAKTRTKLSFKDKHALETLPAKIAALEEKIESLKGRMADPAFYARDPAGFELIAGNLAAAEASLSESEEEWLRLEMLREELEK</sequence>
<dbReference type="GO" id="GO:0043022">
    <property type="term" value="F:ribosome binding"/>
    <property type="evidence" value="ECO:0007669"/>
    <property type="project" value="UniProtKB-UniRule"/>
</dbReference>
<dbReference type="InterPro" id="IPR027417">
    <property type="entry name" value="P-loop_NTPase"/>
</dbReference>
<dbReference type="FunFam" id="3.40.50.300:FF:000309">
    <property type="entry name" value="ABC transporter ATP-binding protein"/>
    <property type="match status" value="1"/>
</dbReference>
<keyword evidence="3 11" id="KW-0547">Nucleotide-binding</keyword>
<feature type="domain" description="ABC transporter" evidence="13">
    <location>
        <begin position="284"/>
        <end position="501"/>
    </location>
</feature>
<feature type="region of interest" description="Disordered" evidence="12">
    <location>
        <begin position="505"/>
        <end position="530"/>
    </location>
</feature>
<dbReference type="SMART" id="SM00382">
    <property type="entry name" value="AAA"/>
    <property type="match status" value="2"/>
</dbReference>
<protein>
    <recommendedName>
        <fullName evidence="11">ATP-binding protein Uup</fullName>
        <ecNumber evidence="11">3.6.1.-</ecNumber>
    </recommendedName>
</protein>
<evidence type="ECO:0000256" key="4">
    <source>
        <dbReference type="ARBA" id="ARBA00022763"/>
    </source>
</evidence>
<dbReference type="AlphaFoldDB" id="A0A2C9DAE5"/>
<proteinExistence type="inferred from homology"/>
<gene>
    <name evidence="11 14" type="primary">uup</name>
    <name evidence="14" type="ORF">HDIA_3034</name>
</gene>
<dbReference type="GO" id="GO:0016887">
    <property type="term" value="F:ATP hydrolysis activity"/>
    <property type="evidence" value="ECO:0007669"/>
    <property type="project" value="UniProtKB-UniRule"/>
</dbReference>
<dbReference type="PROSITE" id="PS00211">
    <property type="entry name" value="ABC_TRANSPORTER_1"/>
    <property type="match status" value="1"/>
</dbReference>
<evidence type="ECO:0000313" key="15">
    <source>
        <dbReference type="Proteomes" id="UP000223606"/>
    </source>
</evidence>
<evidence type="ECO:0000256" key="3">
    <source>
        <dbReference type="ARBA" id="ARBA00022741"/>
    </source>
</evidence>
<dbReference type="PANTHER" id="PTHR42855">
    <property type="entry name" value="ABC TRANSPORTER ATP-BINDING SUBUNIT"/>
    <property type="match status" value="1"/>
</dbReference>
<dbReference type="Pfam" id="PF00005">
    <property type="entry name" value="ABC_tran"/>
    <property type="match status" value="2"/>
</dbReference>
<dbReference type="CDD" id="cd03221">
    <property type="entry name" value="ABCF_EF-3"/>
    <property type="match status" value="2"/>
</dbReference>
<dbReference type="GO" id="GO:0006281">
    <property type="term" value="P:DNA repair"/>
    <property type="evidence" value="ECO:0007669"/>
    <property type="project" value="UniProtKB-KW"/>
</dbReference>
<evidence type="ECO:0000259" key="13">
    <source>
        <dbReference type="PROSITE" id="PS50893"/>
    </source>
</evidence>
<keyword evidence="4 11" id="KW-0227">DNA damage</keyword>
<dbReference type="EC" id="3.6.1.-" evidence="11"/>
<comment type="catalytic activity">
    <reaction evidence="9 11">
        <text>ATP + H2O = ADP + phosphate + H(+)</text>
        <dbReference type="Rhea" id="RHEA:13065"/>
        <dbReference type="ChEBI" id="CHEBI:15377"/>
        <dbReference type="ChEBI" id="CHEBI:15378"/>
        <dbReference type="ChEBI" id="CHEBI:30616"/>
        <dbReference type="ChEBI" id="CHEBI:43474"/>
        <dbReference type="ChEBI" id="CHEBI:456216"/>
    </reaction>
</comment>
<evidence type="ECO:0000313" key="14">
    <source>
        <dbReference type="EMBL" id="SON56575.1"/>
    </source>
</evidence>
<feature type="compositionally biased region" description="Low complexity" evidence="12">
    <location>
        <begin position="513"/>
        <end position="530"/>
    </location>
</feature>
<feature type="binding site" evidence="11">
    <location>
        <begin position="39"/>
        <end position="46"/>
    </location>
    <ligand>
        <name>ATP</name>
        <dbReference type="ChEBI" id="CHEBI:30616"/>
        <label>1</label>
    </ligand>
</feature>
<dbReference type="Gene3D" id="3.40.50.300">
    <property type="entry name" value="P-loop containing nucleotide triphosphate hydrolases"/>
    <property type="match status" value="2"/>
</dbReference>
<dbReference type="PROSITE" id="PS50893">
    <property type="entry name" value="ABC_TRANSPORTER_2"/>
    <property type="match status" value="2"/>
</dbReference>
<reference evidence="15" key="1">
    <citation type="submission" date="2017-09" db="EMBL/GenBank/DDBJ databases">
        <title>Genome sequence of Nannocystis excedens DSM 71.</title>
        <authorList>
            <person name="Blom J."/>
        </authorList>
    </citation>
    <scope>NUCLEOTIDE SEQUENCE [LARGE SCALE GENOMIC DNA]</scope>
    <source>
        <strain evidence="15">type strain: E19</strain>
    </source>
</reference>
<evidence type="ECO:0000256" key="8">
    <source>
        <dbReference type="ARBA" id="ARBA00023204"/>
    </source>
</evidence>
<dbReference type="GO" id="GO:0005737">
    <property type="term" value="C:cytoplasm"/>
    <property type="evidence" value="ECO:0007669"/>
    <property type="project" value="UniProtKB-SubCell"/>
</dbReference>
<comment type="similarity">
    <text evidence="10 11">Belongs to the ABC transporter superfamily. ABCF family. Uup subfamily.</text>
</comment>
<dbReference type="HAMAP" id="MF_00848">
    <property type="entry name" value="Uup"/>
    <property type="match status" value="1"/>
</dbReference>
<evidence type="ECO:0000256" key="6">
    <source>
        <dbReference type="ARBA" id="ARBA00022840"/>
    </source>
</evidence>
<dbReference type="InterPro" id="IPR037118">
    <property type="entry name" value="Val-tRNA_synth_C_sf"/>
</dbReference>
<dbReference type="InterPro" id="IPR017871">
    <property type="entry name" value="ABC_transporter-like_CS"/>
</dbReference>
<dbReference type="InterPro" id="IPR003439">
    <property type="entry name" value="ABC_transporter-like_ATP-bd"/>
</dbReference>
<dbReference type="Proteomes" id="UP000223606">
    <property type="component" value="Chromosome 1"/>
</dbReference>
<keyword evidence="15" id="KW-1185">Reference proteome</keyword>
<dbReference type="PANTHER" id="PTHR42855:SF1">
    <property type="entry name" value="ABC TRANSPORTER DOMAIN-CONTAINING PROTEIN"/>
    <property type="match status" value="1"/>
</dbReference>
<keyword evidence="2 11" id="KW-0677">Repeat</keyword>
<keyword evidence="5 11" id="KW-0378">Hydrolase</keyword>
<dbReference type="OrthoDB" id="9808609at2"/>
<organism evidence="14 15">
    <name type="scientific">Hartmannibacter diazotrophicus</name>
    <dbReference type="NCBI Taxonomy" id="1482074"/>
    <lineage>
        <taxon>Bacteria</taxon>
        <taxon>Pseudomonadati</taxon>
        <taxon>Pseudomonadota</taxon>
        <taxon>Alphaproteobacteria</taxon>
        <taxon>Hyphomicrobiales</taxon>
        <taxon>Pleomorphomonadaceae</taxon>
        <taxon>Hartmannibacter</taxon>
    </lineage>
</organism>
<comment type="subcellular location">
    <subcellularLocation>
        <location evidence="11">Cytoplasm</location>
    </subcellularLocation>
    <text evidence="11">Associates with ribosomes.</text>
</comment>
<evidence type="ECO:0000256" key="11">
    <source>
        <dbReference type="HAMAP-Rule" id="MF_00848"/>
    </source>
</evidence>
<dbReference type="InterPro" id="IPR003593">
    <property type="entry name" value="AAA+_ATPase"/>
</dbReference>
<keyword evidence="6 11" id="KW-0067">ATP-binding</keyword>
<keyword evidence="1 11" id="KW-0963">Cytoplasm</keyword>
<evidence type="ECO:0000256" key="2">
    <source>
        <dbReference type="ARBA" id="ARBA00022737"/>
    </source>
</evidence>
<dbReference type="RefSeq" id="WP_099556939.1">
    <property type="nucleotide sequence ID" value="NZ_LT960614.1"/>
</dbReference>
<keyword evidence="7 11" id="KW-0238">DNA-binding</keyword>
<evidence type="ECO:0000256" key="9">
    <source>
        <dbReference type="ARBA" id="ARBA00049360"/>
    </source>
</evidence>
<feature type="binding site" evidence="11">
    <location>
        <begin position="316"/>
        <end position="323"/>
    </location>
    <ligand>
        <name>ATP</name>
        <dbReference type="ChEBI" id="CHEBI:30616"/>
        <label>2</label>
    </ligand>
</feature>
<keyword evidence="8 11" id="KW-0234">DNA repair</keyword>
<dbReference type="SUPFAM" id="SSF52540">
    <property type="entry name" value="P-loop containing nucleoside triphosphate hydrolases"/>
    <property type="match status" value="2"/>
</dbReference>
<dbReference type="InterPro" id="IPR043686">
    <property type="entry name" value="Uup"/>
</dbReference>
<dbReference type="InterPro" id="IPR032524">
    <property type="entry name" value="ABC_tran_C"/>
</dbReference>
<evidence type="ECO:0000256" key="10">
    <source>
        <dbReference type="ARBA" id="ARBA00061478"/>
    </source>
</evidence>
<dbReference type="Gene3D" id="1.10.287.380">
    <property type="entry name" value="Valyl-tRNA synthetase, C-terminal domain"/>
    <property type="match status" value="1"/>
</dbReference>